<protein>
    <submittedName>
        <fullName evidence="3">Two-component system response regulator</fullName>
    </submittedName>
</protein>
<dbReference type="InterPro" id="IPR001789">
    <property type="entry name" value="Sig_transdc_resp-reg_receiver"/>
</dbReference>
<gene>
    <name evidence="3" type="ORF">DI536_22620</name>
</gene>
<dbReference type="CDD" id="cd17557">
    <property type="entry name" value="REC_Rcp-like"/>
    <property type="match status" value="1"/>
</dbReference>
<dbReference type="Proteomes" id="UP000249061">
    <property type="component" value="Unassembled WGS sequence"/>
</dbReference>
<dbReference type="Pfam" id="PF00072">
    <property type="entry name" value="Response_reg"/>
    <property type="match status" value="1"/>
</dbReference>
<dbReference type="InterPro" id="IPR011006">
    <property type="entry name" value="CheY-like_superfamily"/>
</dbReference>
<feature type="domain" description="Response regulatory" evidence="2">
    <location>
        <begin position="7"/>
        <end position="129"/>
    </location>
</feature>
<keyword evidence="1" id="KW-0597">Phosphoprotein</keyword>
<dbReference type="InterPro" id="IPR052893">
    <property type="entry name" value="TCS_response_regulator"/>
</dbReference>
<dbReference type="SUPFAM" id="SSF52172">
    <property type="entry name" value="CheY-like"/>
    <property type="match status" value="1"/>
</dbReference>
<proteinExistence type="predicted"/>
<dbReference type="SMART" id="SM00448">
    <property type="entry name" value="REC"/>
    <property type="match status" value="1"/>
</dbReference>
<organism evidence="3 4">
    <name type="scientific">Archangium gephyra</name>
    <dbReference type="NCBI Taxonomy" id="48"/>
    <lineage>
        <taxon>Bacteria</taxon>
        <taxon>Pseudomonadati</taxon>
        <taxon>Myxococcota</taxon>
        <taxon>Myxococcia</taxon>
        <taxon>Myxococcales</taxon>
        <taxon>Cystobacterineae</taxon>
        <taxon>Archangiaceae</taxon>
        <taxon>Archangium</taxon>
    </lineage>
</organism>
<evidence type="ECO:0000259" key="2">
    <source>
        <dbReference type="PROSITE" id="PS50110"/>
    </source>
</evidence>
<sequence>MELAMLNLLIVDDDAVDLMTVKRGLTKAGVAHQLTEAANGVEALQLLRDGKVPASRRLVLLDLNMPRMNGLEFMRALRADPQLASTPVVVLTTSTQEVDRREAHRLNCAGYFVKPLDFNVFVDLLQTIDRYWSNVQFAS</sequence>
<name>A0A2W5T631_9BACT</name>
<dbReference type="PANTHER" id="PTHR44520:SF2">
    <property type="entry name" value="RESPONSE REGULATOR RCP1"/>
    <property type="match status" value="1"/>
</dbReference>
<dbReference type="PANTHER" id="PTHR44520">
    <property type="entry name" value="RESPONSE REGULATOR RCP1-RELATED"/>
    <property type="match status" value="1"/>
</dbReference>
<evidence type="ECO:0000313" key="3">
    <source>
        <dbReference type="EMBL" id="PZR09377.1"/>
    </source>
</evidence>
<accession>A0A2W5T631</accession>
<dbReference type="EMBL" id="QFQP01000021">
    <property type="protein sequence ID" value="PZR09377.1"/>
    <property type="molecule type" value="Genomic_DNA"/>
</dbReference>
<dbReference type="GO" id="GO:0000160">
    <property type="term" value="P:phosphorelay signal transduction system"/>
    <property type="evidence" value="ECO:0007669"/>
    <property type="project" value="InterPro"/>
</dbReference>
<feature type="modified residue" description="4-aspartylphosphate" evidence="1">
    <location>
        <position position="62"/>
    </location>
</feature>
<dbReference type="Gene3D" id="3.40.50.2300">
    <property type="match status" value="1"/>
</dbReference>
<comment type="caution">
    <text evidence="3">The sequence shown here is derived from an EMBL/GenBank/DDBJ whole genome shotgun (WGS) entry which is preliminary data.</text>
</comment>
<evidence type="ECO:0000256" key="1">
    <source>
        <dbReference type="PROSITE-ProRule" id="PRU00169"/>
    </source>
</evidence>
<dbReference type="PROSITE" id="PS50110">
    <property type="entry name" value="RESPONSE_REGULATORY"/>
    <property type="match status" value="1"/>
</dbReference>
<dbReference type="AlphaFoldDB" id="A0A2W5T631"/>
<reference evidence="3 4" key="1">
    <citation type="submission" date="2017-08" db="EMBL/GenBank/DDBJ databases">
        <title>Infants hospitalized years apart are colonized by the same room-sourced microbial strains.</title>
        <authorList>
            <person name="Brooks B."/>
            <person name="Olm M.R."/>
            <person name="Firek B.A."/>
            <person name="Baker R."/>
            <person name="Thomas B.C."/>
            <person name="Morowitz M.J."/>
            <person name="Banfield J.F."/>
        </authorList>
    </citation>
    <scope>NUCLEOTIDE SEQUENCE [LARGE SCALE GENOMIC DNA]</scope>
    <source>
        <strain evidence="3">S2_003_000_R2_14</strain>
    </source>
</reference>
<evidence type="ECO:0000313" key="4">
    <source>
        <dbReference type="Proteomes" id="UP000249061"/>
    </source>
</evidence>